<organism evidence="5">
    <name type="scientific">Sesamum latifolium</name>
    <dbReference type="NCBI Taxonomy" id="2727402"/>
    <lineage>
        <taxon>Eukaryota</taxon>
        <taxon>Viridiplantae</taxon>
        <taxon>Streptophyta</taxon>
        <taxon>Embryophyta</taxon>
        <taxon>Tracheophyta</taxon>
        <taxon>Spermatophyta</taxon>
        <taxon>Magnoliopsida</taxon>
        <taxon>eudicotyledons</taxon>
        <taxon>Gunneridae</taxon>
        <taxon>Pentapetalae</taxon>
        <taxon>asterids</taxon>
        <taxon>lamiids</taxon>
        <taxon>Lamiales</taxon>
        <taxon>Pedaliaceae</taxon>
        <taxon>Sesamum</taxon>
    </lineage>
</organism>
<keyword evidence="1" id="KW-0863">Zinc-finger</keyword>
<protein>
    <recommendedName>
        <fullName evidence="4">CCHC-type domain-containing protein</fullName>
    </recommendedName>
</protein>
<accession>A0AAW2WSD7</accession>
<evidence type="ECO:0000256" key="1">
    <source>
        <dbReference type="PROSITE-ProRule" id="PRU00047"/>
    </source>
</evidence>
<keyword evidence="3" id="KW-0812">Transmembrane</keyword>
<feature type="region of interest" description="Disordered" evidence="2">
    <location>
        <begin position="156"/>
        <end position="202"/>
    </location>
</feature>
<reference evidence="5" key="2">
    <citation type="journal article" date="2024" name="Plant">
        <title>Genomic evolution and insights into agronomic trait innovations of Sesamum species.</title>
        <authorList>
            <person name="Miao H."/>
            <person name="Wang L."/>
            <person name="Qu L."/>
            <person name="Liu H."/>
            <person name="Sun Y."/>
            <person name="Le M."/>
            <person name="Wang Q."/>
            <person name="Wei S."/>
            <person name="Zheng Y."/>
            <person name="Lin W."/>
            <person name="Duan Y."/>
            <person name="Cao H."/>
            <person name="Xiong S."/>
            <person name="Wang X."/>
            <person name="Wei L."/>
            <person name="Li C."/>
            <person name="Ma Q."/>
            <person name="Ju M."/>
            <person name="Zhao R."/>
            <person name="Li G."/>
            <person name="Mu C."/>
            <person name="Tian Q."/>
            <person name="Mei H."/>
            <person name="Zhang T."/>
            <person name="Gao T."/>
            <person name="Zhang H."/>
        </authorList>
    </citation>
    <scope>NUCLEOTIDE SEQUENCE</scope>
    <source>
        <strain evidence="5">KEN1</strain>
    </source>
</reference>
<dbReference type="GO" id="GO:0003676">
    <property type="term" value="F:nucleic acid binding"/>
    <property type="evidence" value="ECO:0007669"/>
    <property type="project" value="InterPro"/>
</dbReference>
<feature type="domain" description="CCHC-type" evidence="4">
    <location>
        <begin position="123"/>
        <end position="136"/>
    </location>
</feature>
<dbReference type="InterPro" id="IPR040256">
    <property type="entry name" value="At4g02000-like"/>
</dbReference>
<evidence type="ECO:0000313" key="5">
    <source>
        <dbReference type="EMBL" id="KAL0444637.1"/>
    </source>
</evidence>
<sequence>MNWIIRGFMITHLGPMRRIYWCLVWFTKMKIPIESVWIGAIFILVHDLPIGKMNKDIATFIGDQLSKFRDVDMDNSNGLWGTSMRIRMSLDITKPLRRVLKLKTTMGDELLVPFTYEKLPNLCYLCGRLGHLSKACELQLADGFIDSGSNAPFGPWLRAQNTANNRNHIPPSRPSDTARTSGRPKFVSHDRNQSQHNEHSSN</sequence>
<evidence type="ECO:0000256" key="2">
    <source>
        <dbReference type="SAM" id="MobiDB-lite"/>
    </source>
</evidence>
<evidence type="ECO:0000259" key="4">
    <source>
        <dbReference type="PROSITE" id="PS50158"/>
    </source>
</evidence>
<feature type="compositionally biased region" description="Basic and acidic residues" evidence="2">
    <location>
        <begin position="187"/>
        <end position="202"/>
    </location>
</feature>
<keyword evidence="1" id="KW-0862">Zinc</keyword>
<keyword evidence="1" id="KW-0479">Metal-binding</keyword>
<proteinExistence type="predicted"/>
<name>A0AAW2WSD7_9LAMI</name>
<dbReference type="GO" id="GO:0008270">
    <property type="term" value="F:zinc ion binding"/>
    <property type="evidence" value="ECO:0007669"/>
    <property type="project" value="UniProtKB-KW"/>
</dbReference>
<dbReference type="EMBL" id="JACGWN010000007">
    <property type="protein sequence ID" value="KAL0444637.1"/>
    <property type="molecule type" value="Genomic_DNA"/>
</dbReference>
<dbReference type="AlphaFoldDB" id="A0AAW2WSD7"/>
<dbReference type="PROSITE" id="PS50158">
    <property type="entry name" value="ZF_CCHC"/>
    <property type="match status" value="1"/>
</dbReference>
<dbReference type="PANTHER" id="PTHR31286">
    <property type="entry name" value="GLYCINE-RICH CELL WALL STRUCTURAL PROTEIN 1.8-LIKE"/>
    <property type="match status" value="1"/>
</dbReference>
<dbReference type="PANTHER" id="PTHR31286:SF167">
    <property type="entry name" value="OS09G0268800 PROTEIN"/>
    <property type="match status" value="1"/>
</dbReference>
<reference evidence="5" key="1">
    <citation type="submission" date="2020-06" db="EMBL/GenBank/DDBJ databases">
        <authorList>
            <person name="Li T."/>
            <person name="Hu X."/>
            <person name="Zhang T."/>
            <person name="Song X."/>
            <person name="Zhang H."/>
            <person name="Dai N."/>
            <person name="Sheng W."/>
            <person name="Hou X."/>
            <person name="Wei L."/>
        </authorList>
    </citation>
    <scope>NUCLEOTIDE SEQUENCE</scope>
    <source>
        <strain evidence="5">KEN1</strain>
        <tissue evidence="5">Leaf</tissue>
    </source>
</reference>
<dbReference type="InterPro" id="IPR025836">
    <property type="entry name" value="Zn_knuckle_CX2CX4HX4C"/>
</dbReference>
<evidence type="ECO:0000256" key="3">
    <source>
        <dbReference type="SAM" id="Phobius"/>
    </source>
</evidence>
<dbReference type="Pfam" id="PF14392">
    <property type="entry name" value="zf-CCHC_4"/>
    <property type="match status" value="1"/>
</dbReference>
<keyword evidence="3" id="KW-0472">Membrane</keyword>
<comment type="caution">
    <text evidence="5">The sequence shown here is derived from an EMBL/GenBank/DDBJ whole genome shotgun (WGS) entry which is preliminary data.</text>
</comment>
<dbReference type="InterPro" id="IPR001878">
    <property type="entry name" value="Znf_CCHC"/>
</dbReference>
<gene>
    <name evidence="5" type="ORF">Slati_2186400</name>
</gene>
<keyword evidence="3" id="KW-1133">Transmembrane helix</keyword>
<feature type="transmembrane region" description="Helical" evidence="3">
    <location>
        <begin position="20"/>
        <end position="45"/>
    </location>
</feature>